<keyword evidence="2" id="KW-1185">Reference proteome</keyword>
<dbReference type="InterPro" id="IPR045592">
    <property type="entry name" value="DUF6461"/>
</dbReference>
<sequence length="158" mass="16307">MTAVAGGTRDGVLAAFGADGSVEVPVEDAFADEADYVSVAEVPGGAIAVEHNGFRGSLPEVLVRVAGGGVTASMFWNVNDLTAFSCVRDGVVVATVDMYDADQADNVDLPDELRELFASADRDDADLHATGMAMVETFTGVKVPADVVESMTTAHPIG</sequence>
<organism evidence="1 2">
    <name type="scientific">Nocardioides thalensis</name>
    <dbReference type="NCBI Taxonomy" id="1914755"/>
    <lineage>
        <taxon>Bacteria</taxon>
        <taxon>Bacillati</taxon>
        <taxon>Actinomycetota</taxon>
        <taxon>Actinomycetes</taxon>
        <taxon>Propionibacteriales</taxon>
        <taxon>Nocardioidaceae</taxon>
        <taxon>Nocardioides</taxon>
    </lineage>
</organism>
<comment type="caution">
    <text evidence="1">The sequence shown here is derived from an EMBL/GenBank/DDBJ whole genome shotgun (WGS) entry which is preliminary data.</text>
</comment>
<evidence type="ECO:0000313" key="2">
    <source>
        <dbReference type="Proteomes" id="UP000530424"/>
    </source>
</evidence>
<gene>
    <name evidence="1" type="ORF">HNR19_002993</name>
</gene>
<reference evidence="1 2" key="1">
    <citation type="submission" date="2020-07" db="EMBL/GenBank/DDBJ databases">
        <title>Sequencing the genomes of 1000 actinobacteria strains.</title>
        <authorList>
            <person name="Klenk H.-P."/>
        </authorList>
    </citation>
    <scope>NUCLEOTIDE SEQUENCE [LARGE SCALE GENOMIC DNA]</scope>
    <source>
        <strain evidence="1 2">DSM 103833</strain>
    </source>
</reference>
<proteinExistence type="predicted"/>
<accession>A0A853C3L3</accession>
<name>A0A853C3L3_9ACTN</name>
<dbReference type="AlphaFoldDB" id="A0A853C3L3"/>
<dbReference type="Pfam" id="PF20062">
    <property type="entry name" value="DUF6461"/>
    <property type="match status" value="1"/>
</dbReference>
<evidence type="ECO:0000313" key="1">
    <source>
        <dbReference type="EMBL" id="NYJ02295.1"/>
    </source>
</evidence>
<dbReference type="Proteomes" id="UP000530424">
    <property type="component" value="Unassembled WGS sequence"/>
</dbReference>
<protein>
    <submittedName>
        <fullName evidence="1">Uncharacterized protein</fullName>
    </submittedName>
</protein>
<dbReference type="EMBL" id="JACCFP010000001">
    <property type="protein sequence ID" value="NYJ02295.1"/>
    <property type="molecule type" value="Genomic_DNA"/>
</dbReference>